<dbReference type="Gene3D" id="3.30.50.10">
    <property type="entry name" value="Erythroid Transcription Factor GATA-1, subunit A"/>
    <property type="match status" value="1"/>
</dbReference>
<sequence>MRRSDGEKKTKVLYSLHTNNYRDNVFFQEKRSKITDTFNNPLIFTDGWKKADPRWFPRMIRPELPCLVCGDRSSGRHYGVQSCDGCRGFFKRSVRRNLQYTCKDGDSCIVDVIRRNQCQSCRLKKCFLVNMNKHAVQHERTLPKQSESSKKSSLERLALSLSSLDSSVASPSLSPLRLPLLESAPSWSMFLSSSIGWCSMLPPTSQLSTPDKKILFANSWHTLFINSTYTHFGFASLMNNLEALLLAECQDSSSDLTRARGVSVSLILPSLAQISPDDVRSVFFPDKTLADMEKLCWDAL</sequence>
<dbReference type="PROSITE" id="PS51030">
    <property type="entry name" value="NUCLEAR_REC_DBD_2"/>
    <property type="match status" value="1"/>
</dbReference>
<protein>
    <submittedName>
        <fullName evidence="10">Nhr-236 protein</fullName>
    </submittedName>
</protein>
<dbReference type="InterPro" id="IPR035500">
    <property type="entry name" value="NHR-like_dom_sf"/>
</dbReference>
<evidence type="ECO:0000313" key="10">
    <source>
        <dbReference type="EnsemblMetazoa" id="PPA38226.1"/>
    </source>
</evidence>
<dbReference type="GO" id="GO:0045944">
    <property type="term" value="P:positive regulation of transcription by RNA polymerase II"/>
    <property type="evidence" value="ECO:0000318"/>
    <property type="project" value="GO_Central"/>
</dbReference>
<dbReference type="PRINTS" id="PR00047">
    <property type="entry name" value="STROIDFINGER"/>
</dbReference>
<dbReference type="SUPFAM" id="SSF48508">
    <property type="entry name" value="Nuclear receptor ligand-binding domain"/>
    <property type="match status" value="1"/>
</dbReference>
<keyword evidence="7" id="KW-0804">Transcription</keyword>
<keyword evidence="5" id="KW-0805">Transcription regulation</keyword>
<evidence type="ECO:0000256" key="4">
    <source>
        <dbReference type="ARBA" id="ARBA00022833"/>
    </source>
</evidence>
<dbReference type="Pfam" id="PF00105">
    <property type="entry name" value="zf-C4"/>
    <property type="match status" value="1"/>
</dbReference>
<dbReference type="FunFam" id="3.30.50.10:FF:000058">
    <property type="entry name" value="Nuclear Hormone Receptor family"/>
    <property type="match status" value="1"/>
</dbReference>
<dbReference type="SMART" id="SM00399">
    <property type="entry name" value="ZnF_C4"/>
    <property type="match status" value="1"/>
</dbReference>
<organism evidence="10 11">
    <name type="scientific">Pristionchus pacificus</name>
    <name type="common">Parasitic nematode worm</name>
    <dbReference type="NCBI Taxonomy" id="54126"/>
    <lineage>
        <taxon>Eukaryota</taxon>
        <taxon>Metazoa</taxon>
        <taxon>Ecdysozoa</taxon>
        <taxon>Nematoda</taxon>
        <taxon>Chromadorea</taxon>
        <taxon>Rhabditida</taxon>
        <taxon>Rhabditina</taxon>
        <taxon>Diplogasteromorpha</taxon>
        <taxon>Diplogasteroidea</taxon>
        <taxon>Neodiplogasteridae</taxon>
        <taxon>Pristionchus</taxon>
    </lineage>
</organism>
<dbReference type="GO" id="GO:0030154">
    <property type="term" value="P:cell differentiation"/>
    <property type="evidence" value="ECO:0000318"/>
    <property type="project" value="GO_Central"/>
</dbReference>
<dbReference type="InterPro" id="IPR050274">
    <property type="entry name" value="Nuclear_hormone_rcpt_NR2"/>
</dbReference>
<dbReference type="PROSITE" id="PS00031">
    <property type="entry name" value="NUCLEAR_REC_DBD_1"/>
    <property type="match status" value="1"/>
</dbReference>
<evidence type="ECO:0000256" key="1">
    <source>
        <dbReference type="ARBA" id="ARBA00005993"/>
    </source>
</evidence>
<dbReference type="AlphaFoldDB" id="A0A2A6B4C5"/>
<evidence type="ECO:0000256" key="9">
    <source>
        <dbReference type="ARBA" id="ARBA00023242"/>
    </source>
</evidence>
<dbReference type="SUPFAM" id="SSF57716">
    <property type="entry name" value="Glucocorticoid receptor-like (DNA-binding domain)"/>
    <property type="match status" value="1"/>
</dbReference>
<evidence type="ECO:0000256" key="7">
    <source>
        <dbReference type="ARBA" id="ARBA00023163"/>
    </source>
</evidence>
<dbReference type="GO" id="GO:0008270">
    <property type="term" value="F:zinc ion binding"/>
    <property type="evidence" value="ECO:0007669"/>
    <property type="project" value="UniProtKB-KW"/>
</dbReference>
<gene>
    <name evidence="10" type="primary">WBGene00276595</name>
</gene>
<evidence type="ECO:0000256" key="3">
    <source>
        <dbReference type="ARBA" id="ARBA00022771"/>
    </source>
</evidence>
<keyword evidence="4" id="KW-0862">Zinc</keyword>
<keyword evidence="9" id="KW-0539">Nucleus</keyword>
<dbReference type="PANTHER" id="PTHR24083">
    <property type="entry name" value="NUCLEAR HORMONE RECEPTOR"/>
    <property type="match status" value="1"/>
</dbReference>
<keyword evidence="8" id="KW-0675">Receptor</keyword>
<comment type="similarity">
    <text evidence="1">Belongs to the nuclear hormone receptor family.</text>
</comment>
<dbReference type="GO" id="GO:0004879">
    <property type="term" value="F:nuclear receptor activity"/>
    <property type="evidence" value="ECO:0000318"/>
    <property type="project" value="GO_Central"/>
</dbReference>
<keyword evidence="3" id="KW-0863">Zinc-finger</keyword>
<keyword evidence="11" id="KW-1185">Reference proteome</keyword>
<reference evidence="11" key="1">
    <citation type="journal article" date="2008" name="Nat. Genet.">
        <title>The Pristionchus pacificus genome provides a unique perspective on nematode lifestyle and parasitism.</title>
        <authorList>
            <person name="Dieterich C."/>
            <person name="Clifton S.W."/>
            <person name="Schuster L.N."/>
            <person name="Chinwalla A."/>
            <person name="Delehaunty K."/>
            <person name="Dinkelacker I."/>
            <person name="Fulton L."/>
            <person name="Fulton R."/>
            <person name="Godfrey J."/>
            <person name="Minx P."/>
            <person name="Mitreva M."/>
            <person name="Roeseler W."/>
            <person name="Tian H."/>
            <person name="Witte H."/>
            <person name="Yang S.P."/>
            <person name="Wilson R.K."/>
            <person name="Sommer R.J."/>
        </authorList>
    </citation>
    <scope>NUCLEOTIDE SEQUENCE [LARGE SCALE GENOMIC DNA]</scope>
    <source>
        <strain evidence="11">PS312</strain>
    </source>
</reference>
<evidence type="ECO:0000313" key="11">
    <source>
        <dbReference type="Proteomes" id="UP000005239"/>
    </source>
</evidence>
<accession>A0A8R1UU51</accession>
<dbReference type="CDD" id="cd07164">
    <property type="entry name" value="NR_DBD_PNR_like_1"/>
    <property type="match status" value="1"/>
</dbReference>
<evidence type="ECO:0000256" key="2">
    <source>
        <dbReference type="ARBA" id="ARBA00022723"/>
    </source>
</evidence>
<dbReference type="InterPro" id="IPR013088">
    <property type="entry name" value="Znf_NHR/GATA"/>
</dbReference>
<keyword evidence="6" id="KW-0238">DNA-binding</keyword>
<name>A0A2A6B4C5_PRIPA</name>
<evidence type="ECO:0000256" key="5">
    <source>
        <dbReference type="ARBA" id="ARBA00023015"/>
    </source>
</evidence>
<keyword evidence="2" id="KW-0479">Metal-binding</keyword>
<evidence type="ECO:0000256" key="6">
    <source>
        <dbReference type="ARBA" id="ARBA00023125"/>
    </source>
</evidence>
<dbReference type="Proteomes" id="UP000005239">
    <property type="component" value="Unassembled WGS sequence"/>
</dbReference>
<dbReference type="GO" id="GO:0000978">
    <property type="term" value="F:RNA polymerase II cis-regulatory region sequence-specific DNA binding"/>
    <property type="evidence" value="ECO:0000318"/>
    <property type="project" value="GO_Central"/>
</dbReference>
<accession>A0A2A6B4C5</accession>
<dbReference type="InterPro" id="IPR001628">
    <property type="entry name" value="Znf_hrmn_rcpt"/>
</dbReference>
<reference evidence="10" key="2">
    <citation type="submission" date="2022-06" db="UniProtKB">
        <authorList>
            <consortium name="EnsemblMetazoa"/>
        </authorList>
    </citation>
    <scope>IDENTIFICATION</scope>
    <source>
        <strain evidence="10">PS312</strain>
    </source>
</reference>
<dbReference type="EnsemblMetazoa" id="PPA38226.1">
    <property type="protein sequence ID" value="PPA38226.1"/>
    <property type="gene ID" value="WBGene00276595"/>
</dbReference>
<proteinExistence type="inferred from homology"/>
<evidence type="ECO:0000256" key="8">
    <source>
        <dbReference type="ARBA" id="ARBA00023170"/>
    </source>
</evidence>